<evidence type="ECO:0000313" key="2">
    <source>
        <dbReference type="Proteomes" id="UP001595965"/>
    </source>
</evidence>
<sequence>MKAKLFLNRAMDDSFERPFDERTLWASLALELLGKAALAKVSPVLIAEPNSEGKHLLASVGLVESEGTFLTVGAKTVFMRCSRAFGPFDNYKAQRIARNRNEYLHSGGMGTAIPPRLWWPEYWSLASILVSAQDRTLEDLVGTSRVRGVEEQLEKNKKYIEERVESLLNRARVRHQQERSGEISTRTLKSWKTFDQKRWDLQYSGPTTCPACGGQAMLEGEQVENIRIEDGFWLPLDEQTSEFHGTALGDVIADHLFCPACQFELDSYELIEATELDPWFEVEDSEFAYKLEEQEYGND</sequence>
<reference evidence="2" key="1">
    <citation type="journal article" date="2019" name="Int. J. Syst. Evol. Microbiol.">
        <title>The Global Catalogue of Microorganisms (GCM) 10K type strain sequencing project: providing services to taxonomists for standard genome sequencing and annotation.</title>
        <authorList>
            <consortium name="The Broad Institute Genomics Platform"/>
            <consortium name="The Broad Institute Genome Sequencing Center for Infectious Disease"/>
            <person name="Wu L."/>
            <person name="Ma J."/>
        </authorList>
    </citation>
    <scope>NUCLEOTIDE SEQUENCE [LARGE SCALE GENOMIC DNA]</scope>
    <source>
        <strain evidence="2">CGMCC 1.12125</strain>
    </source>
</reference>
<dbReference type="Proteomes" id="UP001595965">
    <property type="component" value="Unassembled WGS sequence"/>
</dbReference>
<name>A0ABV8Y5F5_9MICC</name>
<comment type="caution">
    <text evidence="1">The sequence shown here is derived from an EMBL/GenBank/DDBJ whole genome shotgun (WGS) entry which is preliminary data.</text>
</comment>
<accession>A0ABV8Y5F5</accession>
<proteinExistence type="predicted"/>
<dbReference type="RefSeq" id="WP_344230991.1">
    <property type="nucleotide sequence ID" value="NZ_BAAALH010000003.1"/>
</dbReference>
<evidence type="ECO:0000313" key="1">
    <source>
        <dbReference type="EMBL" id="MFC4431053.1"/>
    </source>
</evidence>
<organism evidence="1 2">
    <name type="scientific">Citricoccus alkalitolerans</name>
    <dbReference type="NCBI Taxonomy" id="246603"/>
    <lineage>
        <taxon>Bacteria</taxon>
        <taxon>Bacillati</taxon>
        <taxon>Actinomycetota</taxon>
        <taxon>Actinomycetes</taxon>
        <taxon>Micrococcales</taxon>
        <taxon>Micrococcaceae</taxon>
        <taxon>Citricoccus</taxon>
    </lineage>
</organism>
<protein>
    <submittedName>
        <fullName evidence="1">Uncharacterized protein</fullName>
    </submittedName>
</protein>
<keyword evidence="2" id="KW-1185">Reference proteome</keyword>
<dbReference type="EMBL" id="JBHSEN010000003">
    <property type="protein sequence ID" value="MFC4431053.1"/>
    <property type="molecule type" value="Genomic_DNA"/>
</dbReference>
<gene>
    <name evidence="1" type="ORF">ACFO0K_15390</name>
</gene>